<dbReference type="Gene3D" id="1.10.4030.10">
    <property type="entry name" value="Porin chaperone SurA, peptide-binding domain"/>
    <property type="match status" value="1"/>
</dbReference>
<organism evidence="8 9">
    <name type="scientific">Flexistipes sinusarabici (strain ATCC 49648 / DSM 4947 / MAS 10)</name>
    <dbReference type="NCBI Taxonomy" id="717231"/>
    <lineage>
        <taxon>Bacteria</taxon>
        <taxon>Pseudomonadati</taxon>
        <taxon>Deferribacterota</taxon>
        <taxon>Deferribacteres</taxon>
        <taxon>Deferribacterales</taxon>
        <taxon>Flexistipitaceae</taxon>
        <taxon>Flexistipes</taxon>
    </lineage>
</organism>
<keyword evidence="3 6" id="KW-0697">Rotamase</keyword>
<dbReference type="InterPro" id="IPR046357">
    <property type="entry name" value="PPIase_dom_sf"/>
</dbReference>
<sequence>MLALFLVQSPLNAQIIDKILAVVGDEVITKYEVESFNPERVKQIYSIENEEKKDKILQEYYDNVLDFLVKQYKIEIAAKREGVEVTEAETNAALQDVLTKNNVSMMQLKSALKERGLTLAKYKWQIKMDILKSRIMSRIIAPMVVVTNEDIRDYIDEHPEMDLSDKYELRMIEVKNKDEFKKMKDYLESHSFSDTAIKFSKAASAKSGGYIGFVSPDQVAEVIQKKLENAKAGDVFRVNNDNSIQLFKVESFSSKYDVDNKTREEIVSKIREKKLQNVYENWLEEHSETIYVKYKY</sequence>
<dbReference type="Gene3D" id="3.10.50.40">
    <property type="match status" value="1"/>
</dbReference>
<evidence type="ECO:0000259" key="7">
    <source>
        <dbReference type="PROSITE" id="PS50198"/>
    </source>
</evidence>
<evidence type="ECO:0000256" key="6">
    <source>
        <dbReference type="PROSITE-ProRule" id="PRU00278"/>
    </source>
</evidence>
<keyword evidence="2" id="KW-0574">Periplasm</keyword>
<dbReference type="eggNOG" id="COG0760">
    <property type="taxonomic scope" value="Bacteria"/>
</dbReference>
<dbReference type="InterPro" id="IPR000297">
    <property type="entry name" value="PPIase_PpiC"/>
</dbReference>
<evidence type="ECO:0000256" key="4">
    <source>
        <dbReference type="ARBA" id="ARBA00023186"/>
    </source>
</evidence>
<dbReference type="InterPro" id="IPR015391">
    <property type="entry name" value="SurA_N"/>
</dbReference>
<dbReference type="RefSeq" id="WP_013885850.1">
    <property type="nucleotide sequence ID" value="NC_015672.1"/>
</dbReference>
<dbReference type="InterPro" id="IPR050280">
    <property type="entry name" value="OMP_Chaperone_SurA"/>
</dbReference>
<dbReference type="STRING" id="717231.Flexsi_0670"/>
<dbReference type="KEGG" id="fsi:Flexsi_0670"/>
<reference evidence="8 9" key="1">
    <citation type="journal article" date="2011" name="Stand. Genomic Sci.">
        <title>Genome sequence of the moderately thermophilic halophile Flexistipes sinusarabici strain (MAS10).</title>
        <authorList>
            <person name="Lapidus A."/>
            <person name="Chertkov O."/>
            <person name="Nolan M."/>
            <person name="Lucas S."/>
            <person name="Hammon N."/>
            <person name="Deshpande S."/>
            <person name="Cheng J.F."/>
            <person name="Tapia R."/>
            <person name="Han C."/>
            <person name="Goodwin L."/>
            <person name="Pitluck S."/>
            <person name="Liolios K."/>
            <person name="Pagani I."/>
            <person name="Ivanova N."/>
            <person name="Huntemann M."/>
            <person name="Mavromatis K."/>
            <person name="Mikhailova N."/>
            <person name="Pati A."/>
            <person name="Chen A."/>
            <person name="Palaniappan K."/>
            <person name="Land M."/>
            <person name="Hauser L."/>
            <person name="Brambilla E.M."/>
            <person name="Rohde M."/>
            <person name="Abt B."/>
            <person name="Spring S."/>
            <person name="Goker M."/>
            <person name="Bristow J."/>
            <person name="Eisen J.A."/>
            <person name="Markowitz V."/>
            <person name="Hugenholtz P."/>
            <person name="Kyrpides N.C."/>
            <person name="Klenk H.P."/>
            <person name="Woyke T."/>
        </authorList>
    </citation>
    <scope>NUCLEOTIDE SEQUENCE [LARGE SCALE GENOMIC DNA]</scope>
    <source>
        <strain evidence="9">DSM 4947 / MAS 10</strain>
    </source>
</reference>
<dbReference type="PANTHER" id="PTHR47637:SF1">
    <property type="entry name" value="CHAPERONE SURA"/>
    <property type="match status" value="1"/>
</dbReference>
<feature type="domain" description="PpiC" evidence="7">
    <location>
        <begin position="136"/>
        <end position="251"/>
    </location>
</feature>
<dbReference type="PROSITE" id="PS50198">
    <property type="entry name" value="PPIC_PPIASE_2"/>
    <property type="match status" value="1"/>
</dbReference>
<dbReference type="SUPFAM" id="SSF54534">
    <property type="entry name" value="FKBP-like"/>
    <property type="match status" value="1"/>
</dbReference>
<keyword evidence="4" id="KW-0143">Chaperone</keyword>
<name>F8E3S3_FLESM</name>
<evidence type="ECO:0000313" key="9">
    <source>
        <dbReference type="Proteomes" id="UP000006621"/>
    </source>
</evidence>
<evidence type="ECO:0000256" key="2">
    <source>
        <dbReference type="ARBA" id="ARBA00022764"/>
    </source>
</evidence>
<dbReference type="HOGENOM" id="CLU_034646_5_0_0"/>
<dbReference type="AlphaFoldDB" id="F8E3S3"/>
<dbReference type="InterPro" id="IPR027304">
    <property type="entry name" value="Trigger_fact/SurA_dom_sf"/>
</dbReference>
<dbReference type="Proteomes" id="UP000006621">
    <property type="component" value="Chromosome"/>
</dbReference>
<dbReference type="PANTHER" id="PTHR47637">
    <property type="entry name" value="CHAPERONE SURA"/>
    <property type="match status" value="1"/>
</dbReference>
<protein>
    <submittedName>
        <fullName evidence="8">SurA domain protein</fullName>
    </submittedName>
</protein>
<dbReference type="EMBL" id="CP002858">
    <property type="protein sequence ID" value="AEI14346.1"/>
    <property type="molecule type" value="Genomic_DNA"/>
</dbReference>
<dbReference type="GO" id="GO:0003755">
    <property type="term" value="F:peptidyl-prolyl cis-trans isomerase activity"/>
    <property type="evidence" value="ECO:0007669"/>
    <property type="project" value="UniProtKB-KW"/>
</dbReference>
<reference evidence="9" key="2">
    <citation type="submission" date="2011-06" db="EMBL/GenBank/DDBJ databases">
        <title>The complete genome of Flexistipes sinusarabici DSM 4947.</title>
        <authorList>
            <person name="Lucas S."/>
            <person name="Han J."/>
            <person name="Lapidus A."/>
            <person name="Bruce D."/>
            <person name="Goodwin L."/>
            <person name="Pitluck S."/>
            <person name="Peters L."/>
            <person name="Kyrpides N."/>
            <person name="Mavromatis K."/>
            <person name="Ivanova N."/>
            <person name="Mikhailova N."/>
            <person name="Chertkov O."/>
            <person name="Detter J.C."/>
            <person name="Tapia R."/>
            <person name="Han C."/>
            <person name="Land M."/>
            <person name="Hauser L."/>
            <person name="Markowitz V."/>
            <person name="Cheng J.-F."/>
            <person name="Hugenholtz P."/>
            <person name="Woyke T."/>
            <person name="Wu D."/>
            <person name="Spring S."/>
            <person name="Schroeder M."/>
            <person name="Brambilla E."/>
            <person name="Klenk H.-P."/>
            <person name="Eisen J.A."/>
        </authorList>
    </citation>
    <scope>NUCLEOTIDE SEQUENCE [LARGE SCALE GENOMIC DNA]</scope>
    <source>
        <strain evidence="9">DSM 4947 / MAS 10</strain>
    </source>
</reference>
<keyword evidence="5 6" id="KW-0413">Isomerase</keyword>
<dbReference type="Pfam" id="PF09312">
    <property type="entry name" value="SurA_N"/>
    <property type="match status" value="1"/>
</dbReference>
<proteinExistence type="predicted"/>
<gene>
    <name evidence="8" type="ordered locus">Flexsi_0670</name>
</gene>
<dbReference type="Pfam" id="PF00639">
    <property type="entry name" value="Rotamase"/>
    <property type="match status" value="1"/>
</dbReference>
<keyword evidence="1" id="KW-0732">Signal</keyword>
<evidence type="ECO:0000256" key="5">
    <source>
        <dbReference type="ARBA" id="ARBA00023235"/>
    </source>
</evidence>
<evidence type="ECO:0000256" key="1">
    <source>
        <dbReference type="ARBA" id="ARBA00022729"/>
    </source>
</evidence>
<keyword evidence="9" id="KW-1185">Reference proteome</keyword>
<accession>F8E3S3</accession>
<evidence type="ECO:0000313" key="8">
    <source>
        <dbReference type="EMBL" id="AEI14346.1"/>
    </source>
</evidence>
<dbReference type="SUPFAM" id="SSF109998">
    <property type="entry name" value="Triger factor/SurA peptide-binding domain-like"/>
    <property type="match status" value="1"/>
</dbReference>
<evidence type="ECO:0000256" key="3">
    <source>
        <dbReference type="ARBA" id="ARBA00023110"/>
    </source>
</evidence>